<comment type="caution">
    <text evidence="6">The sequence shown here is derived from an EMBL/GenBank/DDBJ whole genome shotgun (WGS) entry which is preliminary data.</text>
</comment>
<dbReference type="PROSITE" id="PS50011">
    <property type="entry name" value="PROTEIN_KINASE_DOM"/>
    <property type="match status" value="1"/>
</dbReference>
<feature type="domain" description="Protein kinase" evidence="4">
    <location>
        <begin position="95"/>
        <end position="329"/>
    </location>
</feature>
<dbReference type="InterPro" id="IPR052233">
    <property type="entry name" value="Rho-type_GEFs"/>
</dbReference>
<dbReference type="InterPro" id="IPR001245">
    <property type="entry name" value="Ser-Thr/Tyr_kinase_cat_dom"/>
</dbReference>
<dbReference type="GO" id="GO:0005085">
    <property type="term" value="F:guanyl-nucleotide exchange factor activity"/>
    <property type="evidence" value="ECO:0007669"/>
    <property type="project" value="UniProtKB-KW"/>
</dbReference>
<dbReference type="Pfam" id="PF00780">
    <property type="entry name" value="CNH"/>
    <property type="match status" value="1"/>
</dbReference>
<reference evidence="6" key="1">
    <citation type="journal article" date="2020" name="Nat. Commun.">
        <title>Large-scale genome sequencing of mycorrhizal fungi provides insights into the early evolution of symbiotic traits.</title>
        <authorList>
            <person name="Miyauchi S."/>
            <person name="Kiss E."/>
            <person name="Kuo A."/>
            <person name="Drula E."/>
            <person name="Kohler A."/>
            <person name="Sanchez-Garcia M."/>
            <person name="Morin E."/>
            <person name="Andreopoulos B."/>
            <person name="Barry K.W."/>
            <person name="Bonito G."/>
            <person name="Buee M."/>
            <person name="Carver A."/>
            <person name="Chen C."/>
            <person name="Cichocki N."/>
            <person name="Clum A."/>
            <person name="Culley D."/>
            <person name="Crous P.W."/>
            <person name="Fauchery L."/>
            <person name="Girlanda M."/>
            <person name="Hayes R.D."/>
            <person name="Keri Z."/>
            <person name="LaButti K."/>
            <person name="Lipzen A."/>
            <person name="Lombard V."/>
            <person name="Magnuson J."/>
            <person name="Maillard F."/>
            <person name="Murat C."/>
            <person name="Nolan M."/>
            <person name="Ohm R.A."/>
            <person name="Pangilinan J."/>
            <person name="Pereira M.F."/>
            <person name="Perotto S."/>
            <person name="Peter M."/>
            <person name="Pfister S."/>
            <person name="Riley R."/>
            <person name="Sitrit Y."/>
            <person name="Stielow J.B."/>
            <person name="Szollosi G."/>
            <person name="Zifcakova L."/>
            <person name="Stursova M."/>
            <person name="Spatafora J.W."/>
            <person name="Tedersoo L."/>
            <person name="Vaario L.M."/>
            <person name="Yamada A."/>
            <person name="Yan M."/>
            <person name="Wang P."/>
            <person name="Xu J."/>
            <person name="Bruns T."/>
            <person name="Baldrian P."/>
            <person name="Vilgalys R."/>
            <person name="Dunand C."/>
            <person name="Henrissat B."/>
            <person name="Grigoriev I.V."/>
            <person name="Hibbett D."/>
            <person name="Nagy L.G."/>
            <person name="Martin F.M."/>
        </authorList>
    </citation>
    <scope>NUCLEOTIDE SEQUENCE</scope>
    <source>
        <strain evidence="6">UH-Tt-Lm1</strain>
    </source>
</reference>
<dbReference type="GO" id="GO:0004672">
    <property type="term" value="F:protein kinase activity"/>
    <property type="evidence" value="ECO:0007669"/>
    <property type="project" value="InterPro"/>
</dbReference>
<dbReference type="Pfam" id="PF07714">
    <property type="entry name" value="PK_Tyr_Ser-Thr"/>
    <property type="match status" value="2"/>
</dbReference>
<keyword evidence="2" id="KW-0344">Guanine-nucleotide releasing factor</keyword>
<dbReference type="Gene3D" id="1.10.510.10">
    <property type="entry name" value="Transferase(Phosphotransferase) domain 1"/>
    <property type="match status" value="2"/>
</dbReference>
<dbReference type="InterPro" id="IPR041675">
    <property type="entry name" value="PH_5"/>
</dbReference>
<dbReference type="InterPro" id="IPR000719">
    <property type="entry name" value="Prot_kinase_dom"/>
</dbReference>
<dbReference type="Proteomes" id="UP000736335">
    <property type="component" value="Unassembled WGS sequence"/>
</dbReference>
<dbReference type="InterPro" id="IPR011009">
    <property type="entry name" value="Kinase-like_dom_sf"/>
</dbReference>
<dbReference type="InterPro" id="IPR011993">
    <property type="entry name" value="PH-like_dom_sf"/>
</dbReference>
<evidence type="ECO:0000256" key="2">
    <source>
        <dbReference type="ARBA" id="ARBA00022658"/>
    </source>
</evidence>
<evidence type="ECO:0000259" key="5">
    <source>
        <dbReference type="PROSITE" id="PS50219"/>
    </source>
</evidence>
<evidence type="ECO:0000313" key="6">
    <source>
        <dbReference type="EMBL" id="KAF9779315.1"/>
    </source>
</evidence>
<dbReference type="EMBL" id="WIUZ02000020">
    <property type="protein sequence ID" value="KAF9779315.1"/>
    <property type="molecule type" value="Genomic_DNA"/>
</dbReference>
<protein>
    <submittedName>
        <fullName evidence="6">CNH domain-containing protein</fullName>
    </submittedName>
</protein>
<feature type="domain" description="CNH" evidence="5">
    <location>
        <begin position="639"/>
        <end position="940"/>
    </location>
</feature>
<dbReference type="SMART" id="SM00036">
    <property type="entry name" value="CNH"/>
    <property type="match status" value="1"/>
</dbReference>
<dbReference type="SUPFAM" id="SSF50729">
    <property type="entry name" value="PH domain-like"/>
    <property type="match status" value="1"/>
</dbReference>
<evidence type="ECO:0000313" key="7">
    <source>
        <dbReference type="Proteomes" id="UP000736335"/>
    </source>
</evidence>
<dbReference type="PANTHER" id="PTHR46572">
    <property type="entry name" value="RHO1 GDP-GTP EXCHANGE PROTEIN 1-RELATED"/>
    <property type="match status" value="1"/>
</dbReference>
<dbReference type="GO" id="GO:0005524">
    <property type="term" value="F:ATP binding"/>
    <property type="evidence" value="ECO:0007669"/>
    <property type="project" value="InterPro"/>
</dbReference>
<dbReference type="InterPro" id="IPR001180">
    <property type="entry name" value="CNH_dom"/>
</dbReference>
<evidence type="ECO:0000256" key="1">
    <source>
        <dbReference type="ARBA" id="ARBA00022553"/>
    </source>
</evidence>
<name>A0A9P6H4Y2_9AGAM</name>
<evidence type="ECO:0000256" key="3">
    <source>
        <dbReference type="SAM" id="MobiDB-lite"/>
    </source>
</evidence>
<organism evidence="6 7">
    <name type="scientific">Thelephora terrestris</name>
    <dbReference type="NCBI Taxonomy" id="56493"/>
    <lineage>
        <taxon>Eukaryota</taxon>
        <taxon>Fungi</taxon>
        <taxon>Dikarya</taxon>
        <taxon>Basidiomycota</taxon>
        <taxon>Agaricomycotina</taxon>
        <taxon>Agaricomycetes</taxon>
        <taxon>Thelephorales</taxon>
        <taxon>Thelephoraceae</taxon>
        <taxon>Thelephora</taxon>
    </lineage>
</organism>
<feature type="region of interest" description="Disordered" evidence="3">
    <location>
        <begin position="337"/>
        <end position="369"/>
    </location>
</feature>
<dbReference type="PANTHER" id="PTHR46572:SF1">
    <property type="entry name" value="RHO1 GUANINE NUCLEOTIDE EXCHANGE FACTOR TUS1"/>
    <property type="match status" value="1"/>
</dbReference>
<dbReference type="SUPFAM" id="SSF56112">
    <property type="entry name" value="Protein kinase-like (PK-like)"/>
    <property type="match status" value="1"/>
</dbReference>
<keyword evidence="7" id="KW-1185">Reference proteome</keyword>
<dbReference type="OrthoDB" id="2272012at2759"/>
<reference evidence="6" key="2">
    <citation type="submission" date="2020-11" db="EMBL/GenBank/DDBJ databases">
        <authorList>
            <consortium name="DOE Joint Genome Institute"/>
            <person name="Kuo A."/>
            <person name="Miyauchi S."/>
            <person name="Kiss E."/>
            <person name="Drula E."/>
            <person name="Kohler A."/>
            <person name="Sanchez-Garcia M."/>
            <person name="Andreopoulos B."/>
            <person name="Barry K.W."/>
            <person name="Bonito G."/>
            <person name="Buee M."/>
            <person name="Carver A."/>
            <person name="Chen C."/>
            <person name="Cichocki N."/>
            <person name="Clum A."/>
            <person name="Culley D."/>
            <person name="Crous P.W."/>
            <person name="Fauchery L."/>
            <person name="Girlanda M."/>
            <person name="Hayes R."/>
            <person name="Keri Z."/>
            <person name="Labutti K."/>
            <person name="Lipzen A."/>
            <person name="Lombard V."/>
            <person name="Magnuson J."/>
            <person name="Maillard F."/>
            <person name="Morin E."/>
            <person name="Murat C."/>
            <person name="Nolan M."/>
            <person name="Ohm R."/>
            <person name="Pangilinan J."/>
            <person name="Pereira M."/>
            <person name="Perotto S."/>
            <person name="Peter M."/>
            <person name="Riley R."/>
            <person name="Sitrit Y."/>
            <person name="Stielow B."/>
            <person name="Szollosi G."/>
            <person name="Zifcakova L."/>
            <person name="Stursova M."/>
            <person name="Spatafora J.W."/>
            <person name="Tedersoo L."/>
            <person name="Vaario L.-M."/>
            <person name="Yamada A."/>
            <person name="Yan M."/>
            <person name="Wang P."/>
            <person name="Xu J."/>
            <person name="Bruns T."/>
            <person name="Baldrian P."/>
            <person name="Vilgalys R."/>
            <person name="Henrissat B."/>
            <person name="Grigoriev I.V."/>
            <person name="Hibbett D."/>
            <person name="Nagy L.G."/>
            <person name="Martin F.M."/>
        </authorList>
    </citation>
    <scope>NUCLEOTIDE SEQUENCE</scope>
    <source>
        <strain evidence="6">UH-Tt-Lm1</strain>
    </source>
</reference>
<dbReference type="AlphaFoldDB" id="A0A9P6H4Y2"/>
<sequence length="1012" mass="112556">MSTSRVLQHLYALGTSSTDLLRNLYCLFQNDEEEQYLSSLQGSDLTRLVDFLDQALDVTPIADDVTRRCLHKLQTICGNHTTLPSSYFIPGDVSRVGVEPVASGGFADVWEGTYGGNRVCIKCLRISQQSRQGVERAFCKEAVMWKRMRHPNVVAFIGVTRDPLQFVSEWMVNGTLSEYLDKNPDANRTCLHNILVDERGRARLTDFGFTSVVRGTNSVLVTAVQGYTARWAAPEVLKSGDKNTREADVFSFGMVVIEVFTGKCPFSEFSGPVTISKIIDGERPGRPQVPGVTDKVWGMTLGCLHQEPGVRPAMTEVVETLRECYRRYIADPNLTLFASPTENGKKHPTRSPGTDDAMNRSPTYPWSVGGDSGINGSVRALKRSSRQGYWSLGPLTDEPRAYPGSYDPTSLRSPAILDVMTDLAATSDGLKRVMDFKAGENIDMDLFNENRSLIHTGKFWRQPETGFEWNGWTELIAFLFDNYLVMTRPVEKDGVIKYQVYRWPILLDLLSLGSFTDPPTKGGEGPLYVDHERGAGDQDKTVSPNAAGGSPRVIDGTLVVYPCTVHHKGRLGGLSTLFAESAQARLEWKAKLEEAIRLRRIAQESNKVFEVKTLNMDTFFSPVSPTNAGLPWGADRNFTGKVTCSAAFVAPDGRDLVAVGCAEGCFLAMRRALHLRGVTQCAMLEDYSIFLVLADKSLFAYHIEALLPTSPAPANASQAPQKLSGGRDVQYFSVGNLDGRTLVVYMRKKNPGSLFRFLEPIIEKTSEKSKAQLPVGSRFSLRSMRSEWFRIYRDFLLPLDSHDLTFLETSIVILCSKGFELMGLSDEKSVSIPRVEDPRLEKLAKKIKWCKPMGVFRSNKDEFLLCYDDFGVYVDKIGKPSRRMGVVEWEGMAERIAWHPPYILLFDGRFIEVRHVATGRLVQVIPGMGNDFQCIWDGRGANCSQALFEGSQDEAVSQESRIHGVMNMEAPQPGMRNMSIQHVFELIPTTVSSPSSGASASPPLAPWFNPMD</sequence>
<evidence type="ECO:0000259" key="4">
    <source>
        <dbReference type="PROSITE" id="PS50011"/>
    </source>
</evidence>
<keyword evidence="1" id="KW-0597">Phosphoprotein</keyword>
<feature type="compositionally biased region" description="Low complexity" evidence="3">
    <location>
        <begin position="992"/>
        <end position="1002"/>
    </location>
</feature>
<gene>
    <name evidence="6" type="ORF">BJ322DRAFT_1113669</name>
</gene>
<dbReference type="Pfam" id="PF15405">
    <property type="entry name" value="PH_5"/>
    <property type="match status" value="1"/>
</dbReference>
<proteinExistence type="predicted"/>
<accession>A0A9P6H4Y2</accession>
<dbReference type="Gene3D" id="2.30.29.30">
    <property type="entry name" value="Pleckstrin-homology domain (PH domain)/Phosphotyrosine-binding domain (PTB)"/>
    <property type="match status" value="1"/>
</dbReference>
<feature type="region of interest" description="Disordered" evidence="3">
    <location>
        <begin position="992"/>
        <end position="1012"/>
    </location>
</feature>
<dbReference type="PROSITE" id="PS50219">
    <property type="entry name" value="CNH"/>
    <property type="match status" value="1"/>
</dbReference>